<dbReference type="Proteomes" id="UP000030647">
    <property type="component" value="Unassembled WGS sequence"/>
</dbReference>
<dbReference type="PANTHER" id="PTHR37417:SF3">
    <property type="entry name" value="MYOSIN-CROSSREACTIVE PROTEIN"/>
    <property type="match status" value="1"/>
</dbReference>
<dbReference type="HOGENOM" id="CLU_024043_2_0_9"/>
<gene>
    <name evidence="1" type="ORF">L248_1832</name>
</gene>
<dbReference type="GO" id="GO:0071949">
    <property type="term" value="F:FAD binding"/>
    <property type="evidence" value="ECO:0007669"/>
    <property type="project" value="InterPro"/>
</dbReference>
<dbReference type="Pfam" id="PF06100">
    <property type="entry name" value="MCRA"/>
    <property type="match status" value="1"/>
</dbReference>
<organism evidence="1 2">
    <name type="scientific">Schleiferilactobacillus shenzhenensis LY-73</name>
    <dbReference type="NCBI Taxonomy" id="1231336"/>
    <lineage>
        <taxon>Bacteria</taxon>
        <taxon>Bacillati</taxon>
        <taxon>Bacillota</taxon>
        <taxon>Bacilli</taxon>
        <taxon>Lactobacillales</taxon>
        <taxon>Lactobacillaceae</taxon>
        <taxon>Schleiferilactobacillus</taxon>
    </lineage>
</organism>
<dbReference type="NCBIfam" id="NF010584">
    <property type="entry name" value="PRK13977.1"/>
    <property type="match status" value="1"/>
</dbReference>
<evidence type="ECO:0000313" key="2">
    <source>
        <dbReference type="Proteomes" id="UP000030647"/>
    </source>
</evidence>
<dbReference type="PANTHER" id="PTHR37417">
    <property type="entry name" value="67 KDA MYOSIN-CROSS-REACTIVE ANTIGEN FAMILY PROTEIN (AFU_ORTHOLOGUE AFUA_5G09970)"/>
    <property type="match status" value="1"/>
</dbReference>
<evidence type="ECO:0008006" key="3">
    <source>
        <dbReference type="Google" id="ProtNLM"/>
    </source>
</evidence>
<dbReference type="InterPro" id="IPR036188">
    <property type="entry name" value="FAD/NAD-bd_sf"/>
</dbReference>
<dbReference type="EMBL" id="KI271610">
    <property type="protein sequence ID" value="ERL63891.1"/>
    <property type="molecule type" value="Genomic_DNA"/>
</dbReference>
<dbReference type="RefSeq" id="WP_022530838.1">
    <property type="nucleotide sequence ID" value="NZ_KI271610.1"/>
</dbReference>
<protein>
    <recommendedName>
        <fullName evidence="3">Oleate hydratase</fullName>
    </recommendedName>
</protein>
<accession>U4TGJ6</accession>
<sequence length="591" mass="66909">MYYSNGNFEAFARPRKPAGIEDKQAYLVGSGLAALAAATFLVRDAQMPGDHIHILEELALPGGSLDGLDMPNRGFVVRGGREMENHFECLWDMYRSIPSLTTPNASVLDEFYWLNKDDPNQSQTRIIWKQGTEVPDDFKMTLTDQANSEIIKLCLTPEDKLQDVKISDVFTEDFFNSNFWEYWKTMFAFEPWQSAMEMRRYLMRFIHHIDGIADLSALKFTRYNQYESLVLPAVQFLQDQGVDFQYSVTVDNIIVDEENGQKTAQTIQLHRNGEAETIALTPQDYVFVTNGSITESTTYGDQDHPAQPTKDLGGSWQLWENLAAQDPAFGRPKKFYNTIPEKSWFVSATATLLDDKIPQYIQKITHKDPYSGQLVTGGPVSVRDSSWQMSFVVSRQPHFAKQPKNEIVAWVYALYSDVPGDFVKKPITECTGAEITEEWLYHMGVPTDQIVALATQSAHTIPVYMPFITSYFMPRADGDRPKVVPAGSQNLAFIGNFADTGRDTVFTTEYSVRTAMEAVYTLMNVDRGVPEVFASVFDARELLKSVYYLEDGKKITDLKAPSLITRVIGKQALKKVKGTYIEELLRDAKLL</sequence>
<keyword evidence="2" id="KW-1185">Reference proteome</keyword>
<dbReference type="AlphaFoldDB" id="U4TGJ6"/>
<name>U4TGJ6_9LACO</name>
<dbReference type="GO" id="GO:0006631">
    <property type="term" value="P:fatty acid metabolic process"/>
    <property type="evidence" value="ECO:0007669"/>
    <property type="project" value="InterPro"/>
</dbReference>
<proteinExistence type="predicted"/>
<reference evidence="2" key="1">
    <citation type="journal article" date="2013" name="Genome Announc.">
        <title>Whole-Genome Sequencing of Lactobacillus shenzhenensis Strain LY-73T.</title>
        <authorList>
            <person name="Lin Z."/>
            <person name="Liu Z."/>
            <person name="Yang R."/>
            <person name="Zou Y."/>
            <person name="Wan D."/>
            <person name="Chen J."/>
            <person name="Guo M."/>
            <person name="Zhao J."/>
            <person name="Fang C."/>
            <person name="Yang R."/>
            <person name="Liu F."/>
        </authorList>
    </citation>
    <scope>NUCLEOTIDE SEQUENCE [LARGE SCALE GENOMIC DNA]</scope>
    <source>
        <strain evidence="2">LY-73</strain>
    </source>
</reference>
<dbReference type="SUPFAM" id="SSF51905">
    <property type="entry name" value="FAD/NAD(P)-binding domain"/>
    <property type="match status" value="1"/>
</dbReference>
<dbReference type="InterPro" id="IPR010354">
    <property type="entry name" value="Oleate_hydratase"/>
</dbReference>
<dbReference type="eggNOG" id="COG4716">
    <property type="taxonomic scope" value="Bacteria"/>
</dbReference>
<dbReference type="OrthoDB" id="4540221at2"/>
<dbReference type="Gene3D" id="3.50.50.60">
    <property type="entry name" value="FAD/NAD(P)-binding domain"/>
    <property type="match status" value="3"/>
</dbReference>
<dbReference type="GO" id="GO:0050151">
    <property type="term" value="F:oleate hydratase activity"/>
    <property type="evidence" value="ECO:0007669"/>
    <property type="project" value="InterPro"/>
</dbReference>
<evidence type="ECO:0000313" key="1">
    <source>
        <dbReference type="EMBL" id="ERL63891.1"/>
    </source>
</evidence>